<dbReference type="Proteomes" id="UP000270094">
    <property type="component" value="Unassembled WGS sequence"/>
</dbReference>
<protein>
    <submittedName>
        <fullName evidence="2">Uncharacterized protein</fullName>
    </submittedName>
</protein>
<reference evidence="2 3" key="1">
    <citation type="submission" date="2018-11" db="EMBL/GenBank/DDBJ databases">
        <authorList>
            <consortium name="Pathogen Informatics"/>
        </authorList>
    </citation>
    <scope>NUCLEOTIDE SEQUENCE [LARGE SCALE GENOMIC DNA]</scope>
</reference>
<feature type="region of interest" description="Disordered" evidence="1">
    <location>
        <begin position="1"/>
        <end position="31"/>
    </location>
</feature>
<feature type="compositionally biased region" description="Basic and acidic residues" evidence="1">
    <location>
        <begin position="17"/>
        <end position="31"/>
    </location>
</feature>
<dbReference type="EMBL" id="UYYB01101884">
    <property type="protein sequence ID" value="VDM78417.1"/>
    <property type="molecule type" value="Genomic_DNA"/>
</dbReference>
<accession>A0A3P7JQ71</accession>
<organism evidence="2 3">
    <name type="scientific">Strongylus vulgaris</name>
    <name type="common">Blood worm</name>
    <dbReference type="NCBI Taxonomy" id="40348"/>
    <lineage>
        <taxon>Eukaryota</taxon>
        <taxon>Metazoa</taxon>
        <taxon>Ecdysozoa</taxon>
        <taxon>Nematoda</taxon>
        <taxon>Chromadorea</taxon>
        <taxon>Rhabditida</taxon>
        <taxon>Rhabditina</taxon>
        <taxon>Rhabditomorpha</taxon>
        <taxon>Strongyloidea</taxon>
        <taxon>Strongylidae</taxon>
        <taxon>Strongylus</taxon>
    </lineage>
</organism>
<keyword evidence="3" id="KW-1185">Reference proteome</keyword>
<evidence type="ECO:0000313" key="3">
    <source>
        <dbReference type="Proteomes" id="UP000270094"/>
    </source>
</evidence>
<proteinExistence type="predicted"/>
<gene>
    <name evidence="2" type="ORF">SVUK_LOCUS13415</name>
</gene>
<name>A0A3P7JQ71_STRVU</name>
<sequence>MQKTLTGPFSEIGLRPQRKEDTAKAWDEISP</sequence>
<evidence type="ECO:0000256" key="1">
    <source>
        <dbReference type="SAM" id="MobiDB-lite"/>
    </source>
</evidence>
<dbReference type="AlphaFoldDB" id="A0A3P7JQ71"/>
<evidence type="ECO:0000313" key="2">
    <source>
        <dbReference type="EMBL" id="VDM78417.1"/>
    </source>
</evidence>